<evidence type="ECO:0000256" key="8">
    <source>
        <dbReference type="ARBA" id="ARBA00024479"/>
    </source>
</evidence>
<evidence type="ECO:0000256" key="4">
    <source>
        <dbReference type="ARBA" id="ARBA00022448"/>
    </source>
</evidence>
<dbReference type="PROSITE" id="PS00028">
    <property type="entry name" value="ZINC_FINGER_C2H2_1"/>
    <property type="match status" value="1"/>
</dbReference>
<dbReference type="EMBL" id="AHAT01034140">
    <property type="status" value="NOT_ANNOTATED_CDS"/>
    <property type="molecule type" value="Genomic_DNA"/>
</dbReference>
<dbReference type="STRING" id="7918.ENSLOCP00000001373"/>
<reference evidence="11" key="2">
    <citation type="submission" date="2025-08" db="UniProtKB">
        <authorList>
            <consortium name="Ensembl"/>
        </authorList>
    </citation>
    <scope>IDENTIFICATION</scope>
</reference>
<dbReference type="GO" id="GO:0006869">
    <property type="term" value="P:lipid transport"/>
    <property type="evidence" value="ECO:0007669"/>
    <property type="project" value="UniProtKB-KW"/>
</dbReference>
<dbReference type="GO" id="GO:0005789">
    <property type="term" value="C:endoplasmic reticulum membrane"/>
    <property type="evidence" value="ECO:0007669"/>
    <property type="project" value="UniProtKB-SubCell"/>
</dbReference>
<evidence type="ECO:0000256" key="5">
    <source>
        <dbReference type="ARBA" id="ARBA00022824"/>
    </source>
</evidence>
<organism evidence="11 12">
    <name type="scientific">Lepisosteus oculatus</name>
    <name type="common">Spotted gar</name>
    <dbReference type="NCBI Taxonomy" id="7918"/>
    <lineage>
        <taxon>Eukaryota</taxon>
        <taxon>Metazoa</taxon>
        <taxon>Chordata</taxon>
        <taxon>Craniata</taxon>
        <taxon>Vertebrata</taxon>
        <taxon>Euteleostomi</taxon>
        <taxon>Actinopterygii</taxon>
        <taxon>Neopterygii</taxon>
        <taxon>Holostei</taxon>
        <taxon>Semionotiformes</taxon>
        <taxon>Lepisosteidae</taxon>
        <taxon>Lepisosteus</taxon>
    </lineage>
</organism>
<proteinExistence type="inferred from homology"/>
<dbReference type="InParanoid" id="W5LZ16"/>
<dbReference type="InterPro" id="IPR026849">
    <property type="entry name" value="ATG2"/>
</dbReference>
<dbReference type="Proteomes" id="UP000018468">
    <property type="component" value="Linkage group LG28"/>
</dbReference>
<evidence type="ECO:0000256" key="9">
    <source>
        <dbReference type="ARBA" id="ARBA00024615"/>
    </source>
</evidence>
<name>W5LZ16_LEPOC</name>
<comment type="catalytic activity">
    <reaction evidence="9">
        <text>a 1,2-diacyl-sn-glycero-3-phosphoethanolamine(in) = a 1,2-diacyl-sn-glycero-3-phosphoethanolamine(out)</text>
        <dbReference type="Rhea" id="RHEA:38895"/>
        <dbReference type="ChEBI" id="CHEBI:64612"/>
    </reaction>
</comment>
<dbReference type="GO" id="GO:0006914">
    <property type="term" value="P:autophagy"/>
    <property type="evidence" value="ECO:0007669"/>
    <property type="project" value="InterPro"/>
</dbReference>
<evidence type="ECO:0000256" key="1">
    <source>
        <dbReference type="ARBA" id="ARBA00004406"/>
    </source>
</evidence>
<evidence type="ECO:0000256" key="7">
    <source>
        <dbReference type="ARBA" id="ARBA00023136"/>
    </source>
</evidence>
<evidence type="ECO:0000313" key="12">
    <source>
        <dbReference type="Proteomes" id="UP000018468"/>
    </source>
</evidence>
<protein>
    <recommendedName>
        <fullName evidence="10">C2H2-type domain-containing protein</fullName>
    </recommendedName>
</protein>
<feature type="domain" description="C2H2-type" evidence="10">
    <location>
        <begin position="351"/>
        <end position="372"/>
    </location>
</feature>
<reference evidence="12" key="1">
    <citation type="submission" date="2011-12" db="EMBL/GenBank/DDBJ databases">
        <title>The Draft Genome of Lepisosteus oculatus.</title>
        <authorList>
            <consortium name="The Broad Institute Genome Assembly &amp; Analysis Group"/>
            <consortium name="Computational R&amp;D Group"/>
            <consortium name="and Sequencing Platform"/>
            <person name="Di Palma F."/>
            <person name="Alfoldi J."/>
            <person name="Johnson J."/>
            <person name="Berlin A."/>
            <person name="Gnerre S."/>
            <person name="Jaffe D."/>
            <person name="MacCallum I."/>
            <person name="Young S."/>
            <person name="Walker B.J."/>
            <person name="Lander E.S."/>
            <person name="Lindblad-Toh K."/>
        </authorList>
    </citation>
    <scope>NUCLEOTIDE SEQUENCE [LARGE SCALE GENOMIC DNA]</scope>
</reference>
<keyword evidence="7" id="KW-0472">Membrane</keyword>
<dbReference type="EMBL" id="AHAT01034142">
    <property type="status" value="NOT_ANNOTATED_CDS"/>
    <property type="molecule type" value="Genomic_DNA"/>
</dbReference>
<dbReference type="InterPro" id="IPR013087">
    <property type="entry name" value="Znf_C2H2_type"/>
</dbReference>
<dbReference type="GO" id="GO:0034045">
    <property type="term" value="C:phagophore assembly site membrane"/>
    <property type="evidence" value="ECO:0007669"/>
    <property type="project" value="UniProtKB-SubCell"/>
</dbReference>
<evidence type="ECO:0000313" key="11">
    <source>
        <dbReference type="Ensembl" id="ENSLOCP00000001373.1"/>
    </source>
</evidence>
<dbReference type="EMBL" id="AHAT01034141">
    <property type="status" value="NOT_ANNOTATED_CDS"/>
    <property type="molecule type" value="Genomic_DNA"/>
</dbReference>
<keyword evidence="4" id="KW-0813">Transport</keyword>
<evidence type="ECO:0000256" key="3">
    <source>
        <dbReference type="ARBA" id="ARBA00009714"/>
    </source>
</evidence>
<keyword evidence="12" id="KW-1185">Reference proteome</keyword>
<dbReference type="Pfam" id="PF13329">
    <property type="entry name" value="ATG2_CAD"/>
    <property type="match status" value="1"/>
</dbReference>
<keyword evidence="6" id="KW-0445">Lipid transport</keyword>
<reference evidence="11" key="3">
    <citation type="submission" date="2025-09" db="UniProtKB">
        <authorList>
            <consortium name="Ensembl"/>
        </authorList>
    </citation>
    <scope>IDENTIFICATION</scope>
</reference>
<accession>W5LZ16</accession>
<dbReference type="HOGENOM" id="CLU_534800_0_0_1"/>
<evidence type="ECO:0000256" key="6">
    <source>
        <dbReference type="ARBA" id="ARBA00023055"/>
    </source>
</evidence>
<keyword evidence="5" id="KW-0256">Endoplasmic reticulum</keyword>
<dbReference type="GeneTree" id="ENSGT00620000087966"/>
<dbReference type="eggNOG" id="KOG2993">
    <property type="taxonomic scope" value="Eukaryota"/>
</dbReference>
<dbReference type="PANTHER" id="PTHR13190:SF21">
    <property type="entry name" value="AUTOPHAGY-RELATED PROTEIN 2 HOMOLOG A"/>
    <property type="match status" value="1"/>
</dbReference>
<evidence type="ECO:0000256" key="2">
    <source>
        <dbReference type="ARBA" id="ARBA00004623"/>
    </source>
</evidence>
<dbReference type="AlphaFoldDB" id="W5LZ16"/>
<dbReference type="Ensembl" id="ENSLOCT00000001378.1">
    <property type="protein sequence ID" value="ENSLOCP00000001373.1"/>
    <property type="gene ID" value="ENSLOCG00000001215.1"/>
</dbReference>
<evidence type="ECO:0000259" key="10">
    <source>
        <dbReference type="PROSITE" id="PS00028"/>
    </source>
</evidence>
<comment type="similarity">
    <text evidence="3">Belongs to the ATG2 family.</text>
</comment>
<sequence length="510" mass="56089">MCWRSPCLWPQCSCPARRPTRVCTTDSDSEEEEPQFISAEETLRHRGAELQLGPTHSLLSLTIHIGRGRLTCMADSKGESGQKVEQCHGELVLDVEGGKIFSVTQHRGDPFLNFLCLESQKVELYHHAIVPDSPLPERLEMPSFTPPDHLEPTIYPSEAGVSSVAGRESRRQMLSTAIKITLDPARGVKEFLVALGLQGATLRHRMSSSYQSWHEQLVDFLDVIDEPILGYTPPAVITVLHTHLLSCAVDYRPLYLPVRMLFTAESFSLSSNIIVDTATFHLRFILDDSALYLSDRCDSDTVDLRRDYVCVLDIDLLELAITTWRASEDSKLTQPLFELRCSNNVVHLHTCADSCATLVNLLQYLVSHGDLHPPPQPHPPTEIAGQRLPLSESPASLPPCLPAETAEINQCDLTDALIDTEKSQQDEEAGAGEGKERRGSGLSVLIAACCVCVRACVRACALCVCVFVCLVCYKCSTCARCVCVCALCVCVCVCLRARCVCVLCAISAVC</sequence>
<comment type="catalytic activity">
    <reaction evidence="8">
        <text>a 1,2-diacyl-sn-glycero-3-phospho-L-serine(in) = a 1,2-diacyl-sn-glycero-3-phospho-L-serine(out)</text>
        <dbReference type="Rhea" id="RHEA:38663"/>
        <dbReference type="ChEBI" id="CHEBI:57262"/>
    </reaction>
</comment>
<dbReference type="Bgee" id="ENSLOCG00000001215">
    <property type="expression patterns" value="Expressed in muscle tissue and 13 other cell types or tissues"/>
</dbReference>
<comment type="subcellular location">
    <subcellularLocation>
        <location evidence="1">Endoplasmic reticulum membrane</location>
        <topology evidence="1">Peripheral membrane protein</topology>
    </subcellularLocation>
    <subcellularLocation>
        <location evidence="2">Preautophagosomal structure membrane</location>
        <topology evidence="2">Peripheral membrane protein</topology>
    </subcellularLocation>
</comment>
<dbReference type="PANTHER" id="PTHR13190">
    <property type="entry name" value="AUTOPHAGY-RELATED 2, ISOFORM A"/>
    <property type="match status" value="1"/>
</dbReference>